<evidence type="ECO:0000313" key="10">
    <source>
        <dbReference type="Proteomes" id="UP000184436"/>
    </source>
</evidence>
<comment type="subcellular location">
    <subcellularLocation>
        <location evidence="1">Cell membrane</location>
        <topology evidence="1">Multi-pass membrane protein</topology>
    </subcellularLocation>
</comment>
<evidence type="ECO:0000256" key="3">
    <source>
        <dbReference type="ARBA" id="ARBA00022679"/>
    </source>
</evidence>
<dbReference type="GO" id="GO:0044038">
    <property type="term" value="P:cell wall macromolecule biosynthetic process"/>
    <property type="evidence" value="ECO:0007669"/>
    <property type="project" value="TreeGrafter"/>
</dbReference>
<dbReference type="PANTHER" id="PTHR22926:SF3">
    <property type="entry name" value="UNDECAPRENYL-PHOSPHATE ALPHA-N-ACETYLGLUCOSAMINYL 1-PHOSPHATE TRANSFERASE"/>
    <property type="match status" value="1"/>
</dbReference>
<dbReference type="STRING" id="871325.SAMN05444349_13113"/>
<dbReference type="EMBL" id="FQVD01000031">
    <property type="protein sequence ID" value="SHF71186.1"/>
    <property type="molecule type" value="Genomic_DNA"/>
</dbReference>
<keyword evidence="10" id="KW-1185">Reference proteome</keyword>
<dbReference type="RefSeq" id="WP_025075778.1">
    <property type="nucleotide sequence ID" value="NZ_FQVD01000031.1"/>
</dbReference>
<dbReference type="OrthoDB" id="9783652at2"/>
<feature type="transmembrane region" description="Helical" evidence="8">
    <location>
        <begin position="6"/>
        <end position="29"/>
    </location>
</feature>
<feature type="transmembrane region" description="Helical" evidence="8">
    <location>
        <begin position="117"/>
        <end position="134"/>
    </location>
</feature>
<comment type="cofactor">
    <cofactor evidence="7">
        <name>Mg(2+)</name>
        <dbReference type="ChEBI" id="CHEBI:18420"/>
    </cofactor>
</comment>
<dbReference type="GO" id="GO:0016780">
    <property type="term" value="F:phosphotransferase activity, for other substituted phosphate groups"/>
    <property type="evidence" value="ECO:0007669"/>
    <property type="project" value="InterPro"/>
</dbReference>
<accession>A0A1M5DW93</accession>
<dbReference type="InterPro" id="IPR018480">
    <property type="entry name" value="PNAcMuramoyl-5peptid_Trfase_CS"/>
</dbReference>
<keyword evidence="7" id="KW-0460">Magnesium</keyword>
<feature type="binding site" evidence="7">
    <location>
        <position position="167"/>
    </location>
    <ligand>
        <name>Mg(2+)</name>
        <dbReference type="ChEBI" id="CHEBI:18420"/>
    </ligand>
</feature>
<keyword evidence="2" id="KW-1003">Cell membrane</keyword>
<feature type="transmembrane region" description="Helical" evidence="8">
    <location>
        <begin position="198"/>
        <end position="216"/>
    </location>
</feature>
<proteinExistence type="predicted"/>
<evidence type="ECO:0000256" key="6">
    <source>
        <dbReference type="ARBA" id="ARBA00023136"/>
    </source>
</evidence>
<dbReference type="PROSITE" id="PS01348">
    <property type="entry name" value="MRAY_2"/>
    <property type="match status" value="1"/>
</dbReference>
<feature type="transmembrane region" description="Helical" evidence="8">
    <location>
        <begin position="261"/>
        <end position="282"/>
    </location>
</feature>
<feature type="transmembrane region" description="Helical" evidence="8">
    <location>
        <begin position="174"/>
        <end position="192"/>
    </location>
</feature>
<dbReference type="GO" id="GO:0005886">
    <property type="term" value="C:plasma membrane"/>
    <property type="evidence" value="ECO:0007669"/>
    <property type="project" value="UniProtKB-SubCell"/>
</dbReference>
<feature type="transmembrane region" description="Helical" evidence="8">
    <location>
        <begin position="313"/>
        <end position="332"/>
    </location>
</feature>
<name>A0A1M5DW93_9BACE</name>
<dbReference type="GO" id="GO:0071555">
    <property type="term" value="P:cell wall organization"/>
    <property type="evidence" value="ECO:0007669"/>
    <property type="project" value="TreeGrafter"/>
</dbReference>
<keyword evidence="7" id="KW-0479">Metal-binding</keyword>
<sequence>MNIVFIIIAFAISAYVARLIIPRILLISFRKKLFDIPDERKVHKRAIPRLGGVSFFPTILLSCCSVLAIRTLTGYGISAMLASYILPEFLVLVCGMVLLYLTGIADDLVGVRYRQKFIVQIICASLFPVAGLWINDFYGLFGVGIVSAWFGVPFTILTIVFITNAINLIDGIDGLASGLSSVSLLVFGFLFIEKGLWIYSMLAFSTFGVLVPFFYYNVFGSVEHARKIFMGDTGSLTLGYILSFLAIKYSQNTEFISVTQGAFVIAFSTLIVPAFDVVRVVIVRIYHGKSPFEPDKNHIHHQFLAMGFTVRKAMLLILLISCVFSGMNILLMPYVDNTLMLVGDVVAWIGLNLWWSRIRRQKLSNNMSSKIL</sequence>
<keyword evidence="5 8" id="KW-1133">Transmembrane helix</keyword>
<feature type="transmembrane region" description="Helical" evidence="8">
    <location>
        <begin position="228"/>
        <end position="249"/>
    </location>
</feature>
<dbReference type="InterPro" id="IPR000715">
    <property type="entry name" value="Glycosyl_transferase_4"/>
</dbReference>
<dbReference type="AlphaFoldDB" id="A0A1M5DW93"/>
<dbReference type="PANTHER" id="PTHR22926">
    <property type="entry name" value="PHOSPHO-N-ACETYLMURAMOYL-PENTAPEPTIDE-TRANSFERASE"/>
    <property type="match status" value="1"/>
</dbReference>
<feature type="binding site" evidence="7">
    <location>
        <position position="232"/>
    </location>
    <ligand>
        <name>Mg(2+)</name>
        <dbReference type="ChEBI" id="CHEBI:18420"/>
    </ligand>
</feature>
<keyword evidence="4 8" id="KW-0812">Transmembrane</keyword>
<feature type="transmembrane region" description="Helical" evidence="8">
    <location>
        <begin position="81"/>
        <end position="105"/>
    </location>
</feature>
<keyword evidence="6 8" id="KW-0472">Membrane</keyword>
<feature type="transmembrane region" description="Helical" evidence="8">
    <location>
        <begin position="338"/>
        <end position="355"/>
    </location>
</feature>
<feature type="transmembrane region" description="Helical" evidence="8">
    <location>
        <begin position="140"/>
        <end position="162"/>
    </location>
</feature>
<evidence type="ECO:0000256" key="5">
    <source>
        <dbReference type="ARBA" id="ARBA00022989"/>
    </source>
</evidence>
<dbReference type="CDD" id="cd06853">
    <property type="entry name" value="GT_WecA_like"/>
    <property type="match status" value="1"/>
</dbReference>
<feature type="transmembrane region" description="Helical" evidence="8">
    <location>
        <begin position="50"/>
        <end position="69"/>
    </location>
</feature>
<keyword evidence="3 9" id="KW-0808">Transferase</keyword>
<reference evidence="9 10" key="1">
    <citation type="submission" date="2016-11" db="EMBL/GenBank/DDBJ databases">
        <authorList>
            <person name="Jaros S."/>
            <person name="Januszkiewicz K."/>
            <person name="Wedrychowicz H."/>
        </authorList>
    </citation>
    <scope>NUCLEOTIDE SEQUENCE [LARGE SCALE GENOMIC DNA]</scope>
    <source>
        <strain evidence="9 10">DSM 26883</strain>
    </source>
</reference>
<dbReference type="Pfam" id="PF00953">
    <property type="entry name" value="Glycos_transf_4"/>
    <property type="match status" value="1"/>
</dbReference>
<evidence type="ECO:0000256" key="4">
    <source>
        <dbReference type="ARBA" id="ARBA00022692"/>
    </source>
</evidence>
<evidence type="ECO:0000256" key="1">
    <source>
        <dbReference type="ARBA" id="ARBA00004651"/>
    </source>
</evidence>
<evidence type="ECO:0000313" key="9">
    <source>
        <dbReference type="EMBL" id="SHF71186.1"/>
    </source>
</evidence>
<dbReference type="GO" id="GO:0046872">
    <property type="term" value="F:metal ion binding"/>
    <property type="evidence" value="ECO:0007669"/>
    <property type="project" value="UniProtKB-KW"/>
</dbReference>
<dbReference type="GO" id="GO:0009103">
    <property type="term" value="P:lipopolysaccharide biosynthetic process"/>
    <property type="evidence" value="ECO:0007669"/>
    <property type="project" value="TreeGrafter"/>
</dbReference>
<evidence type="ECO:0000256" key="8">
    <source>
        <dbReference type="SAM" id="Phobius"/>
    </source>
</evidence>
<evidence type="ECO:0000256" key="2">
    <source>
        <dbReference type="ARBA" id="ARBA00022475"/>
    </source>
</evidence>
<organism evidence="9 10">
    <name type="scientific">Bacteroides faecichinchillae</name>
    <dbReference type="NCBI Taxonomy" id="871325"/>
    <lineage>
        <taxon>Bacteria</taxon>
        <taxon>Pseudomonadati</taxon>
        <taxon>Bacteroidota</taxon>
        <taxon>Bacteroidia</taxon>
        <taxon>Bacteroidales</taxon>
        <taxon>Bacteroidaceae</taxon>
        <taxon>Bacteroides</taxon>
    </lineage>
</organism>
<gene>
    <name evidence="9" type="ORF">SAMN05444349_13113</name>
</gene>
<dbReference type="Proteomes" id="UP000184436">
    <property type="component" value="Unassembled WGS sequence"/>
</dbReference>
<protein>
    <submittedName>
        <fullName evidence="9">UDP-N-acetylmuramyl pentapeptide phosphotransferase/UDP-N-acetylglucosamine-1-phosphate transferase</fullName>
    </submittedName>
</protein>
<evidence type="ECO:0000256" key="7">
    <source>
        <dbReference type="PIRSR" id="PIRSR600715-1"/>
    </source>
</evidence>